<sequence length="155" mass="17689">MRNLTIRLVNSNKGSITIEFSITSLIFIFTLLFSAEISRLFYISASLDLAFSEAVKSAKNKQRNENSRYNTVLKAKLLTQQGVLGSFITKTNSVKTSVKFSQDIHDIINNNMSNDDTLPLAKYTVRYSYQPIFFPIPSYWGKTLLSREVIFVQEN</sequence>
<keyword evidence="1" id="KW-0812">Transmembrane</keyword>
<evidence type="ECO:0000313" key="3">
    <source>
        <dbReference type="Proteomes" id="UP000254835"/>
    </source>
</evidence>
<keyword evidence="1" id="KW-1133">Transmembrane helix</keyword>
<dbReference type="GeneID" id="57907708"/>
<feature type="transmembrane region" description="Helical" evidence="1">
    <location>
        <begin position="20"/>
        <end position="42"/>
    </location>
</feature>
<evidence type="ECO:0000313" key="2">
    <source>
        <dbReference type="EMBL" id="SUP77097.1"/>
    </source>
</evidence>
<dbReference type="OrthoDB" id="6555614at2"/>
<name>A0A380PVU6_YERFR</name>
<evidence type="ECO:0000256" key="1">
    <source>
        <dbReference type="SAM" id="Phobius"/>
    </source>
</evidence>
<proteinExistence type="predicted"/>
<dbReference type="AlphaFoldDB" id="A0A380PVU6"/>
<gene>
    <name evidence="2" type="primary">tadE_2</name>
    <name evidence="2" type="ORF">NCTC11470_02155</name>
</gene>
<dbReference type="EMBL" id="UHJA01000001">
    <property type="protein sequence ID" value="SUP77097.1"/>
    <property type="molecule type" value="Genomic_DNA"/>
</dbReference>
<protein>
    <submittedName>
        <fullName evidence="2">Putative tight adherance operon protein</fullName>
    </submittedName>
</protein>
<reference evidence="2 3" key="1">
    <citation type="submission" date="2018-06" db="EMBL/GenBank/DDBJ databases">
        <authorList>
            <consortium name="Pathogen Informatics"/>
            <person name="Doyle S."/>
        </authorList>
    </citation>
    <scope>NUCLEOTIDE SEQUENCE [LARGE SCALE GENOMIC DNA]</scope>
    <source>
        <strain evidence="2 3">NCTC11470</strain>
    </source>
</reference>
<organism evidence="2 3">
    <name type="scientific">Yersinia frederiksenii</name>
    <dbReference type="NCBI Taxonomy" id="29484"/>
    <lineage>
        <taxon>Bacteria</taxon>
        <taxon>Pseudomonadati</taxon>
        <taxon>Pseudomonadota</taxon>
        <taxon>Gammaproteobacteria</taxon>
        <taxon>Enterobacterales</taxon>
        <taxon>Yersiniaceae</taxon>
        <taxon>Yersinia</taxon>
    </lineage>
</organism>
<keyword evidence="1" id="KW-0472">Membrane</keyword>
<dbReference type="RefSeq" id="WP_032911230.1">
    <property type="nucleotide sequence ID" value="NZ_CP023964.1"/>
</dbReference>
<dbReference type="Proteomes" id="UP000254835">
    <property type="component" value="Unassembled WGS sequence"/>
</dbReference>
<accession>A0A380PVU6</accession>